<dbReference type="InterPro" id="IPR029057">
    <property type="entry name" value="PRTase-like"/>
</dbReference>
<dbReference type="GO" id="GO:0000287">
    <property type="term" value="F:magnesium ion binding"/>
    <property type="evidence" value="ECO:0007669"/>
    <property type="project" value="TreeGrafter"/>
</dbReference>
<dbReference type="PANTHER" id="PTHR43340:SF1">
    <property type="entry name" value="HYPOXANTHINE PHOSPHORIBOSYLTRANSFERASE"/>
    <property type="match status" value="1"/>
</dbReference>
<evidence type="ECO:0000313" key="5">
    <source>
        <dbReference type="Proteomes" id="UP000008291"/>
    </source>
</evidence>
<accession>Q3SKP7</accession>
<protein>
    <submittedName>
        <fullName evidence="4">Hypoxanthine phosphoribosyltransferase</fullName>
    </submittedName>
</protein>
<comment type="catalytic activity">
    <reaction evidence="2">
        <text>IMP + diphosphate = hypoxanthine + 5-phospho-alpha-D-ribose 1-diphosphate</text>
        <dbReference type="Rhea" id="RHEA:17973"/>
        <dbReference type="ChEBI" id="CHEBI:17368"/>
        <dbReference type="ChEBI" id="CHEBI:33019"/>
        <dbReference type="ChEBI" id="CHEBI:58017"/>
        <dbReference type="ChEBI" id="CHEBI:58053"/>
        <dbReference type="EC" id="2.4.2.8"/>
    </reaction>
    <physiologicalReaction direction="right-to-left" evidence="2">
        <dbReference type="Rhea" id="RHEA:17975"/>
    </physiologicalReaction>
</comment>
<gene>
    <name evidence="4" type="ordered locus">Tbd_0777</name>
</gene>
<reference evidence="4 5" key="1">
    <citation type="journal article" date="2006" name="J. Bacteriol.">
        <title>The genome sequence of the obligately chemolithoautotrophic, facultatively anaerobic bacterium Thiobacillus denitrificans.</title>
        <authorList>
            <person name="Beller H.R."/>
            <person name="Chain P.S."/>
            <person name="Letain T.E."/>
            <person name="Chakicherla A."/>
            <person name="Larimer F.W."/>
            <person name="Richardson P.M."/>
            <person name="Coleman M.A."/>
            <person name="Wood A.P."/>
            <person name="Kelly D.P."/>
        </authorList>
    </citation>
    <scope>NUCLEOTIDE SEQUENCE [LARGE SCALE GENOMIC DNA]</scope>
    <source>
        <strain evidence="4 5">ATCC 25259</strain>
    </source>
</reference>
<proteinExistence type="predicted"/>
<dbReference type="InterPro" id="IPR000836">
    <property type="entry name" value="PRTase_dom"/>
</dbReference>
<evidence type="ECO:0000256" key="1">
    <source>
        <dbReference type="ARBA" id="ARBA00048811"/>
    </source>
</evidence>
<dbReference type="GO" id="GO:0046100">
    <property type="term" value="P:hypoxanthine metabolic process"/>
    <property type="evidence" value="ECO:0007669"/>
    <property type="project" value="TreeGrafter"/>
</dbReference>
<dbReference type="eggNOG" id="COG0634">
    <property type="taxonomic scope" value="Bacteria"/>
</dbReference>
<dbReference type="RefSeq" id="WP_011311289.1">
    <property type="nucleotide sequence ID" value="NC_007404.1"/>
</dbReference>
<name>Q3SKP7_THIDA</name>
<dbReference type="GO" id="GO:0032264">
    <property type="term" value="P:IMP salvage"/>
    <property type="evidence" value="ECO:0007669"/>
    <property type="project" value="TreeGrafter"/>
</dbReference>
<dbReference type="EMBL" id="CP000116">
    <property type="protein sequence ID" value="AAZ96730.1"/>
    <property type="molecule type" value="Genomic_DNA"/>
</dbReference>
<dbReference type="SUPFAM" id="SSF53271">
    <property type="entry name" value="PRTase-like"/>
    <property type="match status" value="1"/>
</dbReference>
<dbReference type="Gene3D" id="3.40.50.2020">
    <property type="match status" value="1"/>
</dbReference>
<dbReference type="STRING" id="292415.Tbd_0777"/>
<dbReference type="OrthoDB" id="9802824at2"/>
<dbReference type="GO" id="GO:0032263">
    <property type="term" value="P:GMP salvage"/>
    <property type="evidence" value="ECO:0007669"/>
    <property type="project" value="TreeGrafter"/>
</dbReference>
<dbReference type="CDD" id="cd06223">
    <property type="entry name" value="PRTases_typeI"/>
    <property type="match status" value="1"/>
</dbReference>
<dbReference type="Pfam" id="PF00156">
    <property type="entry name" value="Pribosyltran"/>
    <property type="match status" value="1"/>
</dbReference>
<keyword evidence="5" id="KW-1185">Reference proteome</keyword>
<sequence>MTPHEAQQLLHDAECVATAERVQAALDRLAGEIGEALSSEMPLVLAVMGGAVVFAGQLLTRLAFPLEFDYLHVTRYRGKTRGGEIEWRVLPGKSVAGRAVLVLDDILDEGETLAAVRAKLLEMGAARVWSAVLTDKANGLVKPVRADFVGLEVPDRYVFGCGMDAYGLWRNLPAIYALSPDAASG</sequence>
<dbReference type="NCBIfam" id="NF006605">
    <property type="entry name" value="PRK09162.1"/>
    <property type="match status" value="1"/>
</dbReference>
<feature type="domain" description="Phosphoribosyltransferase" evidence="3">
    <location>
        <begin position="21"/>
        <end position="163"/>
    </location>
</feature>
<comment type="catalytic activity">
    <reaction evidence="1">
        <text>GMP + diphosphate = guanine + 5-phospho-alpha-D-ribose 1-diphosphate</text>
        <dbReference type="Rhea" id="RHEA:25424"/>
        <dbReference type="ChEBI" id="CHEBI:16235"/>
        <dbReference type="ChEBI" id="CHEBI:33019"/>
        <dbReference type="ChEBI" id="CHEBI:58017"/>
        <dbReference type="ChEBI" id="CHEBI:58115"/>
        <dbReference type="EC" id="2.4.2.8"/>
    </reaction>
    <physiologicalReaction direction="right-to-left" evidence="1">
        <dbReference type="Rhea" id="RHEA:25426"/>
    </physiologicalReaction>
</comment>
<dbReference type="PANTHER" id="PTHR43340">
    <property type="entry name" value="HYPOXANTHINE-GUANINE PHOSPHORIBOSYLTRANSFERASE"/>
    <property type="match status" value="1"/>
</dbReference>
<dbReference type="InterPro" id="IPR050408">
    <property type="entry name" value="HGPRT"/>
</dbReference>
<evidence type="ECO:0000313" key="4">
    <source>
        <dbReference type="EMBL" id="AAZ96730.1"/>
    </source>
</evidence>
<evidence type="ECO:0000256" key="2">
    <source>
        <dbReference type="ARBA" id="ARBA00049402"/>
    </source>
</evidence>
<keyword evidence="4" id="KW-0328">Glycosyltransferase</keyword>
<keyword evidence="4" id="KW-0808">Transferase</keyword>
<evidence type="ECO:0000259" key="3">
    <source>
        <dbReference type="Pfam" id="PF00156"/>
    </source>
</evidence>
<dbReference type="KEGG" id="tbd:Tbd_0777"/>
<dbReference type="AlphaFoldDB" id="Q3SKP7"/>
<dbReference type="GO" id="GO:0004422">
    <property type="term" value="F:hypoxanthine phosphoribosyltransferase activity"/>
    <property type="evidence" value="ECO:0007669"/>
    <property type="project" value="TreeGrafter"/>
</dbReference>
<organism evidence="4 5">
    <name type="scientific">Thiobacillus denitrificans (strain ATCC 25259 / T1)</name>
    <dbReference type="NCBI Taxonomy" id="292415"/>
    <lineage>
        <taxon>Bacteria</taxon>
        <taxon>Pseudomonadati</taxon>
        <taxon>Pseudomonadota</taxon>
        <taxon>Betaproteobacteria</taxon>
        <taxon>Nitrosomonadales</taxon>
        <taxon>Thiobacillaceae</taxon>
        <taxon>Thiobacillus</taxon>
    </lineage>
</organism>
<dbReference type="GO" id="GO:0006178">
    <property type="term" value="P:guanine salvage"/>
    <property type="evidence" value="ECO:0007669"/>
    <property type="project" value="TreeGrafter"/>
</dbReference>
<dbReference type="Proteomes" id="UP000008291">
    <property type="component" value="Chromosome"/>
</dbReference>
<dbReference type="GO" id="GO:0005829">
    <property type="term" value="C:cytosol"/>
    <property type="evidence" value="ECO:0007669"/>
    <property type="project" value="TreeGrafter"/>
</dbReference>
<dbReference type="HOGENOM" id="CLU_073615_2_0_4"/>